<evidence type="ECO:0000256" key="6">
    <source>
        <dbReference type="PROSITE-ProRule" id="PRU00278"/>
    </source>
</evidence>
<feature type="chain" id="PRO_5023139136" evidence="7">
    <location>
        <begin position="25"/>
        <end position="323"/>
    </location>
</feature>
<protein>
    <submittedName>
        <fullName evidence="9">Peptidylprolyl isomerase</fullName>
    </submittedName>
</protein>
<name>A0A5B8SPS1_9GAMM</name>
<feature type="domain" description="PpiC" evidence="8">
    <location>
        <begin position="172"/>
        <end position="273"/>
    </location>
</feature>
<dbReference type="InterPro" id="IPR050280">
    <property type="entry name" value="OMP_Chaperone_SurA"/>
</dbReference>
<evidence type="ECO:0000259" key="8">
    <source>
        <dbReference type="PROSITE" id="PS50198"/>
    </source>
</evidence>
<feature type="signal peptide" evidence="7">
    <location>
        <begin position="1"/>
        <end position="24"/>
    </location>
</feature>
<dbReference type="InterPro" id="IPR015391">
    <property type="entry name" value="SurA_N"/>
</dbReference>
<dbReference type="OrthoDB" id="14196at2"/>
<evidence type="ECO:0000256" key="5">
    <source>
        <dbReference type="ARBA" id="ARBA00023235"/>
    </source>
</evidence>
<keyword evidence="10" id="KW-1185">Reference proteome</keyword>
<evidence type="ECO:0000313" key="10">
    <source>
        <dbReference type="Proteomes" id="UP000321272"/>
    </source>
</evidence>
<dbReference type="EMBL" id="CP042382">
    <property type="protein sequence ID" value="QEA39089.1"/>
    <property type="molecule type" value="Genomic_DNA"/>
</dbReference>
<dbReference type="Proteomes" id="UP000321272">
    <property type="component" value="Chromosome"/>
</dbReference>
<sequence length="323" mass="35544">MRSRLLASLGFALVLGIAPLAAMAQALQPLDRIVAVVNEDAIMQSELDQRIDQARRQLQQRGIEAPSERSLRDQVLERMIVEEIQLQMAKEANLGVDDTELNRTVRGIAEQNGMSLDQFADTLEADGMSLAAVREDVRREMLIRQIQQRRVASRINISEREVDRYLQQGGTDASYHLAQILVALPQSPSTAQVEAARDKIERLRREVEQGADFAAVAAAESDGSQALNGGDLGVRSAGEIPTIFADTVPNLSVGEVSQPIRSPSGFHLVKLLDRQGGQSISGEAQRDQVRNTLFQRKANDELEAWIQEIRAGAYIDNRLTGNG</sequence>
<accession>A0A5B8SPS1</accession>
<dbReference type="InterPro" id="IPR000297">
    <property type="entry name" value="PPIase_PpiC"/>
</dbReference>
<dbReference type="SUPFAM" id="SSF54534">
    <property type="entry name" value="FKBP-like"/>
    <property type="match status" value="1"/>
</dbReference>
<gene>
    <name evidence="9" type="ORF">FGL86_08400</name>
</gene>
<dbReference type="Gene3D" id="3.10.50.40">
    <property type="match status" value="1"/>
</dbReference>
<dbReference type="Gene3D" id="1.10.4030.10">
    <property type="entry name" value="Porin chaperone SurA, peptide-binding domain"/>
    <property type="match status" value="1"/>
</dbReference>
<dbReference type="PROSITE" id="PS50198">
    <property type="entry name" value="PPIC_PPIASE_2"/>
    <property type="match status" value="1"/>
</dbReference>
<reference evidence="9 10" key="1">
    <citation type="submission" date="2019-06" db="EMBL/GenBank/DDBJ databases">
        <title>Genome analyses of bacteria isolated from kimchi.</title>
        <authorList>
            <person name="Lee S."/>
            <person name="Ahn S."/>
            <person name="Roh S."/>
        </authorList>
    </citation>
    <scope>NUCLEOTIDE SEQUENCE [LARGE SCALE GENOMIC DNA]</scope>
    <source>
        <strain evidence="9 10">CBA4606</strain>
    </source>
</reference>
<evidence type="ECO:0000256" key="3">
    <source>
        <dbReference type="ARBA" id="ARBA00023110"/>
    </source>
</evidence>
<proteinExistence type="predicted"/>
<evidence type="ECO:0000256" key="7">
    <source>
        <dbReference type="SAM" id="SignalP"/>
    </source>
</evidence>
<keyword evidence="3 6" id="KW-0697">Rotamase</keyword>
<keyword evidence="5 6" id="KW-0413">Isomerase</keyword>
<dbReference type="InterPro" id="IPR027304">
    <property type="entry name" value="Trigger_fact/SurA_dom_sf"/>
</dbReference>
<dbReference type="Pfam" id="PF09312">
    <property type="entry name" value="SurA_N"/>
    <property type="match status" value="1"/>
</dbReference>
<organism evidence="9 10">
    <name type="scientific">Pistricoccus aurantiacus</name>
    <dbReference type="NCBI Taxonomy" id="1883414"/>
    <lineage>
        <taxon>Bacteria</taxon>
        <taxon>Pseudomonadati</taxon>
        <taxon>Pseudomonadota</taxon>
        <taxon>Gammaproteobacteria</taxon>
        <taxon>Oceanospirillales</taxon>
        <taxon>Halomonadaceae</taxon>
        <taxon>Pistricoccus</taxon>
    </lineage>
</organism>
<evidence type="ECO:0000256" key="4">
    <source>
        <dbReference type="ARBA" id="ARBA00023186"/>
    </source>
</evidence>
<dbReference type="GO" id="GO:0003755">
    <property type="term" value="F:peptidyl-prolyl cis-trans isomerase activity"/>
    <property type="evidence" value="ECO:0007669"/>
    <property type="project" value="UniProtKB-KW"/>
</dbReference>
<dbReference type="SUPFAM" id="SSF109998">
    <property type="entry name" value="Triger factor/SurA peptide-binding domain-like"/>
    <property type="match status" value="1"/>
</dbReference>
<keyword evidence="1 7" id="KW-0732">Signal</keyword>
<dbReference type="PROSITE" id="PS01096">
    <property type="entry name" value="PPIC_PPIASE_1"/>
    <property type="match status" value="1"/>
</dbReference>
<dbReference type="PANTHER" id="PTHR47637">
    <property type="entry name" value="CHAPERONE SURA"/>
    <property type="match status" value="1"/>
</dbReference>
<keyword evidence="2" id="KW-0574">Periplasm</keyword>
<dbReference type="Pfam" id="PF00639">
    <property type="entry name" value="Rotamase"/>
    <property type="match status" value="1"/>
</dbReference>
<dbReference type="PANTHER" id="PTHR47637:SF1">
    <property type="entry name" value="CHAPERONE SURA"/>
    <property type="match status" value="1"/>
</dbReference>
<keyword evidence="4" id="KW-0143">Chaperone</keyword>
<dbReference type="RefSeq" id="WP_147184145.1">
    <property type="nucleotide sequence ID" value="NZ_CP042382.1"/>
</dbReference>
<dbReference type="InterPro" id="IPR046357">
    <property type="entry name" value="PPIase_dom_sf"/>
</dbReference>
<dbReference type="KEGG" id="paur:FGL86_08400"/>
<dbReference type="InterPro" id="IPR023058">
    <property type="entry name" value="PPIase_PpiC_CS"/>
</dbReference>
<dbReference type="AlphaFoldDB" id="A0A5B8SPS1"/>
<evidence type="ECO:0000256" key="2">
    <source>
        <dbReference type="ARBA" id="ARBA00022764"/>
    </source>
</evidence>
<evidence type="ECO:0000256" key="1">
    <source>
        <dbReference type="ARBA" id="ARBA00022729"/>
    </source>
</evidence>
<evidence type="ECO:0000313" key="9">
    <source>
        <dbReference type="EMBL" id="QEA39089.1"/>
    </source>
</evidence>